<feature type="region of interest" description="Disordered" evidence="1">
    <location>
        <begin position="56"/>
        <end position="127"/>
    </location>
</feature>
<evidence type="ECO:0000256" key="1">
    <source>
        <dbReference type="SAM" id="MobiDB-lite"/>
    </source>
</evidence>
<dbReference type="AlphaFoldDB" id="A0A9N9KSR1"/>
<name>A0A9N9KSR1_9HELO</name>
<comment type="caution">
    <text evidence="3">The sequence shown here is derived from an EMBL/GenBank/DDBJ whole genome shotgun (WGS) entry which is preliminary data.</text>
</comment>
<dbReference type="Pfam" id="PF26118">
    <property type="entry name" value="DUF8035"/>
    <property type="match status" value="1"/>
</dbReference>
<keyword evidence="4" id="KW-1185">Reference proteome</keyword>
<organism evidence="3 4">
    <name type="scientific">Hymenoscyphus fraxineus</name>
    <dbReference type="NCBI Taxonomy" id="746836"/>
    <lineage>
        <taxon>Eukaryota</taxon>
        <taxon>Fungi</taxon>
        <taxon>Dikarya</taxon>
        <taxon>Ascomycota</taxon>
        <taxon>Pezizomycotina</taxon>
        <taxon>Leotiomycetes</taxon>
        <taxon>Helotiales</taxon>
        <taxon>Helotiaceae</taxon>
        <taxon>Hymenoscyphus</taxon>
    </lineage>
</organism>
<gene>
    <name evidence="3" type="ORF">HYFRA_00003405</name>
</gene>
<dbReference type="InterPro" id="IPR058348">
    <property type="entry name" value="DUF8035"/>
</dbReference>
<accession>A0A9N9KSR1</accession>
<feature type="compositionally biased region" description="Basic residues" evidence="1">
    <location>
        <begin position="97"/>
        <end position="118"/>
    </location>
</feature>
<feature type="region of interest" description="Disordered" evidence="1">
    <location>
        <begin position="420"/>
        <end position="446"/>
    </location>
</feature>
<dbReference type="EMBL" id="CAJVRL010000049">
    <property type="protein sequence ID" value="CAG8953204.1"/>
    <property type="molecule type" value="Genomic_DNA"/>
</dbReference>
<reference evidence="3" key="1">
    <citation type="submission" date="2021-07" db="EMBL/GenBank/DDBJ databases">
        <authorList>
            <person name="Durling M."/>
        </authorList>
    </citation>
    <scope>NUCLEOTIDE SEQUENCE</scope>
</reference>
<feature type="domain" description="DUF8035" evidence="2">
    <location>
        <begin position="342"/>
        <end position="396"/>
    </location>
</feature>
<feature type="region of interest" description="Disordered" evidence="1">
    <location>
        <begin position="1"/>
        <end position="27"/>
    </location>
</feature>
<feature type="region of interest" description="Disordered" evidence="1">
    <location>
        <begin position="144"/>
        <end position="234"/>
    </location>
</feature>
<proteinExistence type="predicted"/>
<evidence type="ECO:0000313" key="4">
    <source>
        <dbReference type="Proteomes" id="UP000696280"/>
    </source>
</evidence>
<protein>
    <recommendedName>
        <fullName evidence="2">DUF8035 domain-containing protein</fullName>
    </recommendedName>
</protein>
<dbReference type="OrthoDB" id="5242628at2759"/>
<sequence length="446" mass="53487">MSYSWDEDEDDLHVRFPPPNRGRPPVIYGEAPYRPAAPYYAPHHAAGGYLVPNASIPRRARSTGHRPSDPGPAPVIVNNRIYNVEDDQPHYLAAGPPRRRSRSRSYSRRSSHSRHSSRSSHGDYEIERIRERARLEAQMQVQLDTMRNKDQLSERVRAEARREYEELQREKEIQDRELDRAREKTRREVEMEMMQEKQRREYEQDKARDRARREYENESSRARKIREDAENEKAKKELAAFKADKLREAEERRIKEELELKRLKEEKKKAEEKERAKKEAEKAVEEFKIKEAEKRAKEKKEKEERDKEYARRLEEDLRKSGIDERQIALITKKKEPIDPSRPTYTRMSRKHLSIETLRAHRIDYEFDQDPDYILIKRWVPEYEQDILWTHTRTIREHRHPTMLALEGRRHRHGETEFEWVKKEKKTRKPSPSPLLTFLAGGSSTRR</sequence>
<feature type="compositionally biased region" description="Basic and acidic residues" evidence="1">
    <location>
        <begin position="146"/>
        <end position="234"/>
    </location>
</feature>
<dbReference type="Proteomes" id="UP000696280">
    <property type="component" value="Unassembled WGS sequence"/>
</dbReference>
<evidence type="ECO:0000259" key="2">
    <source>
        <dbReference type="Pfam" id="PF26118"/>
    </source>
</evidence>
<feature type="compositionally biased region" description="Acidic residues" evidence="1">
    <location>
        <begin position="1"/>
        <end position="11"/>
    </location>
</feature>
<evidence type="ECO:0000313" key="3">
    <source>
        <dbReference type="EMBL" id="CAG8953204.1"/>
    </source>
</evidence>